<evidence type="ECO:0000313" key="2">
    <source>
        <dbReference type="Proteomes" id="UP000091857"/>
    </source>
</evidence>
<accession>A0ACB7GVV0</accession>
<reference evidence="2" key="1">
    <citation type="journal article" date="2016" name="Nat. Biotechnol.">
        <title>Sequencing wild and cultivated cassava and related species reveals extensive interspecific hybridization and genetic diversity.</title>
        <authorList>
            <person name="Bredeson J.V."/>
            <person name="Lyons J.B."/>
            <person name="Prochnik S.E."/>
            <person name="Wu G.A."/>
            <person name="Ha C.M."/>
            <person name="Edsinger-Gonzales E."/>
            <person name="Grimwood J."/>
            <person name="Schmutz J."/>
            <person name="Rabbi I.Y."/>
            <person name="Egesi C."/>
            <person name="Nauluvula P."/>
            <person name="Lebot V."/>
            <person name="Ndunguru J."/>
            <person name="Mkamilo G."/>
            <person name="Bart R.S."/>
            <person name="Setter T.L."/>
            <person name="Gleadow R.M."/>
            <person name="Kulakow P."/>
            <person name="Ferguson M.E."/>
            <person name="Rounsley S."/>
            <person name="Rokhsar D.S."/>
        </authorList>
    </citation>
    <scope>NUCLEOTIDE SEQUENCE [LARGE SCALE GENOMIC DNA]</scope>
    <source>
        <strain evidence="2">cv. AM560-2</strain>
    </source>
</reference>
<keyword evidence="2" id="KW-1185">Reference proteome</keyword>
<dbReference type="Proteomes" id="UP000091857">
    <property type="component" value="Chromosome 11"/>
</dbReference>
<evidence type="ECO:0000313" key="1">
    <source>
        <dbReference type="EMBL" id="KAG8644492.1"/>
    </source>
</evidence>
<comment type="caution">
    <text evidence="1">The sequence shown here is derived from an EMBL/GenBank/DDBJ whole genome shotgun (WGS) entry which is preliminary data.</text>
</comment>
<dbReference type="EMBL" id="CM004397">
    <property type="protein sequence ID" value="KAG8644492.1"/>
    <property type="molecule type" value="Genomic_DNA"/>
</dbReference>
<organism evidence="1 2">
    <name type="scientific">Manihot esculenta</name>
    <name type="common">Cassava</name>
    <name type="synonym">Jatropha manihot</name>
    <dbReference type="NCBI Taxonomy" id="3983"/>
    <lineage>
        <taxon>Eukaryota</taxon>
        <taxon>Viridiplantae</taxon>
        <taxon>Streptophyta</taxon>
        <taxon>Embryophyta</taxon>
        <taxon>Tracheophyta</taxon>
        <taxon>Spermatophyta</taxon>
        <taxon>Magnoliopsida</taxon>
        <taxon>eudicotyledons</taxon>
        <taxon>Gunneridae</taxon>
        <taxon>Pentapetalae</taxon>
        <taxon>rosids</taxon>
        <taxon>fabids</taxon>
        <taxon>Malpighiales</taxon>
        <taxon>Euphorbiaceae</taxon>
        <taxon>Crotonoideae</taxon>
        <taxon>Manihoteae</taxon>
        <taxon>Manihot</taxon>
    </lineage>
</organism>
<gene>
    <name evidence="1" type="ORF">MANES_11G134050v8</name>
</gene>
<proteinExistence type="predicted"/>
<name>A0ACB7GVV0_MANES</name>
<protein>
    <submittedName>
        <fullName evidence="1">Uncharacterized protein</fullName>
    </submittedName>
</protein>
<sequence length="109" mass="13100">MKQRHQQRQKPRPADHEAPQPHDRHHQQEHQILCCQLMPDQQTTSDISDDHAGEWISSLDYSRLTSFLEFDDSFLSPWNWNSDFLFVENGEKQRMMFLQGSFFSHYSYN</sequence>